<feature type="domain" description="HNH nuclease" evidence="1">
    <location>
        <begin position="91"/>
        <end position="137"/>
    </location>
</feature>
<dbReference type="Pfam" id="PF01844">
    <property type="entry name" value="HNH"/>
    <property type="match status" value="1"/>
</dbReference>
<dbReference type="SMART" id="SM00507">
    <property type="entry name" value="HNHc"/>
    <property type="match status" value="1"/>
</dbReference>
<evidence type="ECO:0000313" key="2">
    <source>
        <dbReference type="EMBL" id="MCZ0857666.1"/>
    </source>
</evidence>
<comment type="caution">
    <text evidence="2">The sequence shown here is derived from an EMBL/GenBank/DDBJ whole genome shotgun (WGS) entry which is preliminary data.</text>
</comment>
<dbReference type="Gene3D" id="1.10.30.50">
    <property type="match status" value="1"/>
</dbReference>
<evidence type="ECO:0000313" key="3">
    <source>
        <dbReference type="Proteomes" id="UP001072034"/>
    </source>
</evidence>
<gene>
    <name evidence="2" type="ORF">OHJ16_06370</name>
</gene>
<keyword evidence="3" id="KW-1185">Reference proteome</keyword>
<dbReference type="GO" id="GO:0004519">
    <property type="term" value="F:endonuclease activity"/>
    <property type="evidence" value="ECO:0007669"/>
    <property type="project" value="UniProtKB-KW"/>
</dbReference>
<keyword evidence="2" id="KW-0255">Endonuclease</keyword>
<dbReference type="CDD" id="cd00085">
    <property type="entry name" value="HNHc"/>
    <property type="match status" value="1"/>
</dbReference>
<dbReference type="InterPro" id="IPR002711">
    <property type="entry name" value="HNH"/>
</dbReference>
<name>A0ABT4I7G1_9ACTO</name>
<evidence type="ECO:0000259" key="1">
    <source>
        <dbReference type="SMART" id="SM00507"/>
    </source>
</evidence>
<protein>
    <submittedName>
        <fullName evidence="2">HNH endonuclease</fullName>
    </submittedName>
</protein>
<accession>A0ABT4I7G1</accession>
<organism evidence="2 3">
    <name type="scientific">Actinomyces israelii</name>
    <dbReference type="NCBI Taxonomy" id="1659"/>
    <lineage>
        <taxon>Bacteria</taxon>
        <taxon>Bacillati</taxon>
        <taxon>Actinomycetota</taxon>
        <taxon>Actinomycetes</taxon>
        <taxon>Actinomycetales</taxon>
        <taxon>Actinomycetaceae</taxon>
        <taxon>Actinomyces</taxon>
    </lineage>
</organism>
<keyword evidence="2" id="KW-0540">Nuclease</keyword>
<reference evidence="2" key="1">
    <citation type="submission" date="2022-10" db="EMBL/GenBank/DDBJ databases">
        <title>Genome sequence of Actinomyces israelii ATCC 10048.</title>
        <authorList>
            <person name="Watt R.M."/>
            <person name="Tong W.M."/>
        </authorList>
    </citation>
    <scope>NUCLEOTIDE SEQUENCE</scope>
    <source>
        <strain evidence="2">ATCC 10048</strain>
    </source>
</reference>
<dbReference type="EMBL" id="JAPTMY010000010">
    <property type="protein sequence ID" value="MCZ0857666.1"/>
    <property type="molecule type" value="Genomic_DNA"/>
</dbReference>
<dbReference type="RefSeq" id="WP_268917201.1">
    <property type="nucleotide sequence ID" value="NZ_JAPTMY010000010.1"/>
</dbReference>
<keyword evidence="2" id="KW-0378">Hydrolase</keyword>
<dbReference type="InterPro" id="IPR003615">
    <property type="entry name" value="HNH_nuc"/>
</dbReference>
<proteinExistence type="predicted"/>
<sequence length="247" mass="27542">MSDDTSAVVPTWRIGACSNCLVSLNPEHVTSKNAAFCSLHCRKQAEKVRYVRAVIRDGRISVPMTRDVIYNNMIVFLALDLAYVRPQLPADLRKSVLARNNGRCVICNSAPAAEVDHIRGGSSAPENLRGLCRHCHEAKPRGPIPDDLTRDGNGAVDFGPETRALQSAWRAALLTGLPLDEAAEWSDLRDCVEVYADTRFGWVTNQILCDEPVSPAHRELTWRTEWPRVRKEYINWAKTACSASRNC</sequence>
<dbReference type="Proteomes" id="UP001072034">
    <property type="component" value="Unassembled WGS sequence"/>
</dbReference>